<dbReference type="Gene3D" id="2.140.10.10">
    <property type="entry name" value="Quinoprotein alcohol dehydrogenase-like superfamily"/>
    <property type="match status" value="1"/>
</dbReference>
<sequence length="210" mass="22423">MRFRAALCVVCLAAALIPGDTFAQSWSYFGADKAFTRYSGLGQINEDNVDALTVLWRRPGVDGSLRNVFPELPLRGNLRSTPIIVDGVLYAPNGWGLVEAFDPGTGETVWVQDPWDSSEVVANAQSTRGVDYWVDGSDRRIISITGGYLYALDLATGDPIESFGEAGRVSLVPPGATRFSWTSGAIVVNDVIVTGGTVDGAGDSGMTWRG</sequence>
<evidence type="ECO:0000313" key="2">
    <source>
        <dbReference type="EMBL" id="SVD52556.1"/>
    </source>
</evidence>
<protein>
    <recommendedName>
        <fullName evidence="1">Pyrrolo-quinoline quinone repeat domain-containing protein</fullName>
    </recommendedName>
</protein>
<dbReference type="Pfam" id="PF01011">
    <property type="entry name" value="PQQ"/>
    <property type="match status" value="1"/>
</dbReference>
<dbReference type="SUPFAM" id="SSF50998">
    <property type="entry name" value="Quinoprotein alcohol dehydrogenase-like"/>
    <property type="match status" value="1"/>
</dbReference>
<feature type="domain" description="Pyrrolo-quinoline quinone repeat" evidence="1">
    <location>
        <begin position="26"/>
        <end position="199"/>
    </location>
</feature>
<feature type="non-terminal residue" evidence="2">
    <location>
        <position position="210"/>
    </location>
</feature>
<proteinExistence type="predicted"/>
<dbReference type="InterPro" id="IPR002372">
    <property type="entry name" value="PQQ_rpt_dom"/>
</dbReference>
<dbReference type="EMBL" id="UINC01156249">
    <property type="protein sequence ID" value="SVD52556.1"/>
    <property type="molecule type" value="Genomic_DNA"/>
</dbReference>
<dbReference type="InterPro" id="IPR018391">
    <property type="entry name" value="PQQ_b-propeller_rpt"/>
</dbReference>
<organism evidence="2">
    <name type="scientific">marine metagenome</name>
    <dbReference type="NCBI Taxonomy" id="408172"/>
    <lineage>
        <taxon>unclassified sequences</taxon>
        <taxon>metagenomes</taxon>
        <taxon>ecological metagenomes</taxon>
    </lineage>
</organism>
<evidence type="ECO:0000259" key="1">
    <source>
        <dbReference type="Pfam" id="PF01011"/>
    </source>
</evidence>
<accession>A0A382W134</accession>
<gene>
    <name evidence="2" type="ORF">METZ01_LOCUS405410</name>
</gene>
<dbReference type="AlphaFoldDB" id="A0A382W134"/>
<dbReference type="InterPro" id="IPR011047">
    <property type="entry name" value="Quinoprotein_ADH-like_sf"/>
</dbReference>
<dbReference type="SMART" id="SM00564">
    <property type="entry name" value="PQQ"/>
    <property type="match status" value="1"/>
</dbReference>
<reference evidence="2" key="1">
    <citation type="submission" date="2018-05" db="EMBL/GenBank/DDBJ databases">
        <authorList>
            <person name="Lanie J.A."/>
            <person name="Ng W.-L."/>
            <person name="Kazmierczak K.M."/>
            <person name="Andrzejewski T.M."/>
            <person name="Davidsen T.M."/>
            <person name="Wayne K.J."/>
            <person name="Tettelin H."/>
            <person name="Glass J.I."/>
            <person name="Rusch D."/>
            <person name="Podicherti R."/>
            <person name="Tsui H.-C.T."/>
            <person name="Winkler M.E."/>
        </authorList>
    </citation>
    <scope>NUCLEOTIDE SEQUENCE</scope>
</reference>
<name>A0A382W134_9ZZZZ</name>